<organism evidence="1 2">
    <name type="scientific">Flavobacterium circumlabens</name>
    <dbReference type="NCBI Taxonomy" id="2133765"/>
    <lineage>
        <taxon>Bacteria</taxon>
        <taxon>Pseudomonadati</taxon>
        <taxon>Bacteroidota</taxon>
        <taxon>Flavobacteriia</taxon>
        <taxon>Flavobacteriales</taxon>
        <taxon>Flavobacteriaceae</taxon>
        <taxon>Flavobacterium</taxon>
    </lineage>
</organism>
<accession>A0ABY2B2L7</accession>
<comment type="caution">
    <text evidence="1">The sequence shown here is derived from an EMBL/GenBank/DDBJ whole genome shotgun (WGS) entry which is preliminary data.</text>
</comment>
<reference evidence="1 2" key="1">
    <citation type="journal article" date="2015" name="Stand. Genomic Sci.">
        <title>Genomic Encyclopedia of Bacterial and Archaeal Type Strains, Phase III: the genomes of soil and plant-associated and newly described type strains.</title>
        <authorList>
            <person name="Whitman W.B."/>
            <person name="Woyke T."/>
            <person name="Klenk H.P."/>
            <person name="Zhou Y."/>
            <person name="Lilburn T.G."/>
            <person name="Beck B.J."/>
            <person name="De Vos P."/>
            <person name="Vandamme P."/>
            <person name="Eisen J.A."/>
            <person name="Garrity G."/>
            <person name="Hugenholtz P."/>
            <person name="Kyrpides N.C."/>
        </authorList>
    </citation>
    <scope>NUCLEOTIDE SEQUENCE [LARGE SCALE GENOMIC DNA]</scope>
    <source>
        <strain evidence="1 2">P5626</strain>
    </source>
</reference>
<sequence>MRIKKAAPFNKLNRKLSDLMALGDYNFKLFSLNAKCSQRRKDAKLKN</sequence>
<dbReference type="Proteomes" id="UP000295270">
    <property type="component" value="Unassembled WGS sequence"/>
</dbReference>
<name>A0ABY2B2L7_9FLAO</name>
<proteinExistence type="predicted"/>
<gene>
    <name evidence="1" type="ORF">EV142_102404</name>
</gene>
<evidence type="ECO:0000313" key="1">
    <source>
        <dbReference type="EMBL" id="TCN59784.1"/>
    </source>
</evidence>
<keyword evidence="2" id="KW-1185">Reference proteome</keyword>
<evidence type="ECO:0000313" key="2">
    <source>
        <dbReference type="Proteomes" id="UP000295270"/>
    </source>
</evidence>
<protein>
    <submittedName>
        <fullName evidence="1">Uncharacterized protein</fullName>
    </submittedName>
</protein>
<dbReference type="EMBL" id="SLWA01000002">
    <property type="protein sequence ID" value="TCN59784.1"/>
    <property type="molecule type" value="Genomic_DNA"/>
</dbReference>